<keyword evidence="2" id="KW-1133">Transmembrane helix</keyword>
<dbReference type="SUPFAM" id="SSF48452">
    <property type="entry name" value="TPR-like"/>
    <property type="match status" value="2"/>
</dbReference>
<dbReference type="InterPro" id="IPR000792">
    <property type="entry name" value="Tscrpt_reg_LuxR_C"/>
</dbReference>
<keyword evidence="2" id="KW-0812">Transmembrane</keyword>
<dbReference type="SMART" id="SM00421">
    <property type="entry name" value="HTH_LUXR"/>
    <property type="match status" value="1"/>
</dbReference>
<feature type="domain" description="HTH luxR-type" evidence="4">
    <location>
        <begin position="556"/>
        <end position="613"/>
    </location>
</feature>
<dbReference type="PROSITE" id="PS50005">
    <property type="entry name" value="TPR"/>
    <property type="match status" value="3"/>
</dbReference>
<dbReference type="InterPro" id="IPR036388">
    <property type="entry name" value="WH-like_DNA-bd_sf"/>
</dbReference>
<evidence type="ECO:0000313" key="5">
    <source>
        <dbReference type="EMBL" id="GAA0726828.1"/>
    </source>
</evidence>
<dbReference type="PANTHER" id="PTHR10098">
    <property type="entry name" value="RAPSYN-RELATED"/>
    <property type="match status" value="1"/>
</dbReference>
<protein>
    <recommendedName>
        <fullName evidence="4">HTH luxR-type domain-containing protein</fullName>
    </recommendedName>
</protein>
<gene>
    <name evidence="5" type="ORF">GCM10009430_34280</name>
</gene>
<feature type="chain" id="PRO_5047479253" description="HTH luxR-type domain-containing protein" evidence="3">
    <location>
        <begin position="23"/>
        <end position="616"/>
    </location>
</feature>
<feature type="signal peptide" evidence="3">
    <location>
        <begin position="1"/>
        <end position="22"/>
    </location>
</feature>
<evidence type="ECO:0000256" key="1">
    <source>
        <dbReference type="PROSITE-ProRule" id="PRU00339"/>
    </source>
</evidence>
<feature type="repeat" description="TPR" evidence="1">
    <location>
        <begin position="85"/>
        <end position="118"/>
    </location>
</feature>
<dbReference type="Proteomes" id="UP001501758">
    <property type="component" value="Unassembled WGS sequence"/>
</dbReference>
<dbReference type="Gene3D" id="1.10.10.10">
    <property type="entry name" value="Winged helix-like DNA-binding domain superfamily/Winged helix DNA-binding domain"/>
    <property type="match status" value="1"/>
</dbReference>
<dbReference type="InterPro" id="IPR011990">
    <property type="entry name" value="TPR-like_helical_dom_sf"/>
</dbReference>
<dbReference type="InterPro" id="IPR019734">
    <property type="entry name" value="TPR_rpt"/>
</dbReference>
<evidence type="ECO:0000256" key="2">
    <source>
        <dbReference type="SAM" id="Phobius"/>
    </source>
</evidence>
<evidence type="ECO:0000259" key="4">
    <source>
        <dbReference type="SMART" id="SM00421"/>
    </source>
</evidence>
<dbReference type="InterPro" id="IPR016032">
    <property type="entry name" value="Sig_transdc_resp-reg_C-effctor"/>
</dbReference>
<evidence type="ECO:0000256" key="3">
    <source>
        <dbReference type="SAM" id="SignalP"/>
    </source>
</evidence>
<keyword evidence="6" id="KW-1185">Reference proteome</keyword>
<name>A0ABN1J2I4_9FLAO</name>
<dbReference type="RefSeq" id="WP_343913491.1">
    <property type="nucleotide sequence ID" value="NZ_BAAAGE010000003.1"/>
</dbReference>
<dbReference type="Pfam" id="PF13424">
    <property type="entry name" value="TPR_12"/>
    <property type="match status" value="3"/>
</dbReference>
<proteinExistence type="predicted"/>
<dbReference type="SUPFAM" id="SSF46894">
    <property type="entry name" value="C-terminal effector domain of the bipartite response regulators"/>
    <property type="match status" value="1"/>
</dbReference>
<dbReference type="PROSITE" id="PS50293">
    <property type="entry name" value="TPR_REGION"/>
    <property type="match status" value="1"/>
</dbReference>
<feature type="repeat" description="TPR" evidence="1">
    <location>
        <begin position="205"/>
        <end position="238"/>
    </location>
</feature>
<feature type="repeat" description="TPR" evidence="1">
    <location>
        <begin position="245"/>
        <end position="278"/>
    </location>
</feature>
<accession>A0ABN1J2I4</accession>
<organism evidence="5 6">
    <name type="scientific">Aquimarina litoralis</name>
    <dbReference type="NCBI Taxonomy" id="584605"/>
    <lineage>
        <taxon>Bacteria</taxon>
        <taxon>Pseudomonadati</taxon>
        <taxon>Bacteroidota</taxon>
        <taxon>Flavobacteriia</taxon>
        <taxon>Flavobacteriales</taxon>
        <taxon>Flavobacteriaceae</taxon>
        <taxon>Aquimarina</taxon>
    </lineage>
</organism>
<feature type="transmembrane region" description="Helical" evidence="2">
    <location>
        <begin position="436"/>
        <end position="456"/>
    </location>
</feature>
<evidence type="ECO:0000313" key="6">
    <source>
        <dbReference type="Proteomes" id="UP001501758"/>
    </source>
</evidence>
<keyword evidence="3" id="KW-0732">Signal</keyword>
<dbReference type="Gene3D" id="1.25.40.10">
    <property type="entry name" value="Tetratricopeptide repeat domain"/>
    <property type="match status" value="2"/>
</dbReference>
<dbReference type="SMART" id="SM00028">
    <property type="entry name" value="TPR"/>
    <property type="match status" value="6"/>
</dbReference>
<keyword evidence="2" id="KW-0472">Membrane</keyword>
<sequence length="616" mass="71124">MKFFRARSILCLVILVYTNASAQNQKIVDSLYRITKNKNTPDTTLIKAFNDIGIQYATSNSLLAKKQIRAALKIAQNINKPRGMAGSYNCLGVVYYYQKEYDSALVHFEKALKINQEIGHSWGQASAFHQIGVVHNHLNQYYDAIESFNEAGNIFISLNDSISYIKSIENTGVSYSLMKYQKKALEYYIKANQLYEKLKNKSGVARTYFKISNILIKQEEYHKALQYLEESLPVIRETGNKTHLSATLRNIGISYKGLGNYTKALSYFQKSLSFRIESPKTIALIESDIGNTYYHMKRYNKGLLHLKRALQNFSNKGDHIQKASTQNYIAKSLLQLNQLDSANYYAEKSLRSAKIALDLNAEKEANKTLALLAEKSNNSVAAYQYYKNLSKIKDSLDSIEKKAQARVLETQFQTNKKELKIHELEKKNEYAKSQNLLLTLGLGIGVLTLGIFVFFFRKKFKLSCLEKALLSTELDTKNKELTTNSLRLVKKNKVLEHLKEEVEVMRFAEDQNAQYNYQKVLQIINFDFKDDHHWDHFKKHFEQIHKDFYSKIKNQYPNVTTNELRLMALLKMNLSSKEIATILNITQEGVRKARYRLRKKLEIPSNNVLIDMILNL</sequence>
<comment type="caution">
    <text evidence="5">The sequence shown here is derived from an EMBL/GenBank/DDBJ whole genome shotgun (WGS) entry which is preliminary data.</text>
</comment>
<keyword evidence="1" id="KW-0802">TPR repeat</keyword>
<reference evidence="5 6" key="1">
    <citation type="journal article" date="2019" name="Int. J. Syst. Evol. Microbiol.">
        <title>The Global Catalogue of Microorganisms (GCM) 10K type strain sequencing project: providing services to taxonomists for standard genome sequencing and annotation.</title>
        <authorList>
            <consortium name="The Broad Institute Genomics Platform"/>
            <consortium name="The Broad Institute Genome Sequencing Center for Infectious Disease"/>
            <person name="Wu L."/>
            <person name="Ma J."/>
        </authorList>
    </citation>
    <scope>NUCLEOTIDE SEQUENCE [LARGE SCALE GENOMIC DNA]</scope>
    <source>
        <strain evidence="5 6">JCM 15974</strain>
    </source>
</reference>
<dbReference type="EMBL" id="BAAAGE010000003">
    <property type="protein sequence ID" value="GAA0726828.1"/>
    <property type="molecule type" value="Genomic_DNA"/>
</dbReference>